<feature type="domain" description="VWFC" evidence="6">
    <location>
        <begin position="261"/>
        <end position="317"/>
    </location>
</feature>
<feature type="domain" description="VWFC" evidence="6">
    <location>
        <begin position="9"/>
        <end position="68"/>
    </location>
</feature>
<evidence type="ECO:0000256" key="2">
    <source>
        <dbReference type="ARBA" id="ARBA00022525"/>
    </source>
</evidence>
<dbReference type="PROSITE" id="PS51233">
    <property type="entry name" value="VWFD"/>
    <property type="match status" value="1"/>
</dbReference>
<dbReference type="Bgee" id="ENSORLG00000009301">
    <property type="expression patterns" value="Expressed in pharyngeal gill and 14 other cell types or tissues"/>
</dbReference>
<reference evidence="8" key="2">
    <citation type="submission" date="2025-08" db="UniProtKB">
        <authorList>
            <consortium name="Ensembl"/>
        </authorList>
    </citation>
    <scope>IDENTIFICATION</scope>
    <source>
        <strain evidence="8">Hd-rR</strain>
    </source>
</reference>
<dbReference type="SMART" id="SM00214">
    <property type="entry name" value="VWC"/>
    <property type="match status" value="5"/>
</dbReference>
<dbReference type="InParanoid" id="H2LZU3"/>
<dbReference type="PANTHER" id="PTHR46698:SF2">
    <property type="entry name" value="KIELIN_CHORDIN-LIKE PROTEIN"/>
    <property type="match status" value="1"/>
</dbReference>
<dbReference type="InterPro" id="IPR052424">
    <property type="entry name" value="Kielin_Chordin-BMP_Reg"/>
</dbReference>
<evidence type="ECO:0000313" key="8">
    <source>
        <dbReference type="Ensembl" id="ENSORLP00000011666.2"/>
    </source>
</evidence>
<dbReference type="PROSITE" id="PS01208">
    <property type="entry name" value="VWFC_1"/>
    <property type="match status" value="1"/>
</dbReference>
<comment type="subcellular location">
    <subcellularLocation>
        <location evidence="1">Secreted</location>
    </subcellularLocation>
</comment>
<keyword evidence="3" id="KW-0732">Signal</keyword>
<evidence type="ECO:0000256" key="5">
    <source>
        <dbReference type="ARBA" id="ARBA00023157"/>
    </source>
</evidence>
<keyword evidence="4" id="KW-0677">Repeat</keyword>
<feature type="domain" description="VWFC" evidence="6">
    <location>
        <begin position="69"/>
        <end position="126"/>
    </location>
</feature>
<dbReference type="CDD" id="cd19941">
    <property type="entry name" value="TIL"/>
    <property type="match status" value="1"/>
</dbReference>
<dbReference type="eggNOG" id="KOG1216">
    <property type="taxonomic scope" value="Eukaryota"/>
</dbReference>
<dbReference type="SMART" id="SM00832">
    <property type="entry name" value="C8"/>
    <property type="match status" value="1"/>
</dbReference>
<keyword evidence="2" id="KW-0964">Secreted</keyword>
<dbReference type="InterPro" id="IPR002919">
    <property type="entry name" value="TIL_dom"/>
</dbReference>
<dbReference type="InterPro" id="IPR036084">
    <property type="entry name" value="Ser_inhib-like_sf"/>
</dbReference>
<evidence type="ECO:0000256" key="4">
    <source>
        <dbReference type="ARBA" id="ARBA00022737"/>
    </source>
</evidence>
<name>H2LZU3_ORYLA</name>
<dbReference type="Gene3D" id="2.10.25.10">
    <property type="entry name" value="Laminin"/>
    <property type="match status" value="1"/>
</dbReference>
<dbReference type="Pfam" id="PF00094">
    <property type="entry name" value="VWD"/>
    <property type="match status" value="2"/>
</dbReference>
<organism evidence="8 9">
    <name type="scientific">Oryzias latipes</name>
    <name type="common">Japanese rice fish</name>
    <name type="synonym">Japanese killifish</name>
    <dbReference type="NCBI Taxonomy" id="8090"/>
    <lineage>
        <taxon>Eukaryota</taxon>
        <taxon>Metazoa</taxon>
        <taxon>Chordata</taxon>
        <taxon>Craniata</taxon>
        <taxon>Vertebrata</taxon>
        <taxon>Euteleostomi</taxon>
        <taxon>Actinopterygii</taxon>
        <taxon>Neopterygii</taxon>
        <taxon>Teleostei</taxon>
        <taxon>Neoteleostei</taxon>
        <taxon>Acanthomorphata</taxon>
        <taxon>Ovalentaria</taxon>
        <taxon>Atherinomorphae</taxon>
        <taxon>Beloniformes</taxon>
        <taxon>Adrianichthyidae</taxon>
        <taxon>Oryziinae</taxon>
        <taxon>Oryzias</taxon>
    </lineage>
</organism>
<dbReference type="GO" id="GO:0030513">
    <property type="term" value="P:positive regulation of BMP signaling pathway"/>
    <property type="evidence" value="ECO:0000318"/>
    <property type="project" value="GO_Central"/>
</dbReference>
<evidence type="ECO:0000256" key="1">
    <source>
        <dbReference type="ARBA" id="ARBA00004613"/>
    </source>
</evidence>
<dbReference type="Gene3D" id="2.10.70.10">
    <property type="entry name" value="Complement Module, domain 1"/>
    <property type="match status" value="1"/>
</dbReference>
<dbReference type="Pfam" id="PF23334">
    <property type="entry name" value="VWC2L_2nd"/>
    <property type="match status" value="1"/>
</dbReference>
<dbReference type="Pfam" id="PF08742">
    <property type="entry name" value="C8"/>
    <property type="match status" value="1"/>
</dbReference>
<reference evidence="8" key="3">
    <citation type="submission" date="2025-09" db="UniProtKB">
        <authorList>
            <consortium name="Ensembl"/>
        </authorList>
    </citation>
    <scope>IDENTIFICATION</scope>
    <source>
        <strain evidence="8">Hd-rR</strain>
    </source>
</reference>
<dbReference type="PROSITE" id="PS50184">
    <property type="entry name" value="VWFC_2"/>
    <property type="match status" value="4"/>
</dbReference>
<evidence type="ECO:0000259" key="7">
    <source>
        <dbReference type="PROSITE" id="PS51233"/>
    </source>
</evidence>
<accession>H2LZU3</accession>
<protein>
    <submittedName>
        <fullName evidence="8">Uncharacterized protein</fullName>
    </submittedName>
</protein>
<sequence length="588" mass="63692">MHSTYFCSSGCFYNGAVLVSGQSIPDPGNPCSECSCQDGSVVCDRAPCPSVACRHPVTLPGECCPVCTGRCLHQGEEHPSGSTFTSPSDPCSACSCMNEVVTCQRRPCPVQCSHPVPSDSCCPHCDSCLYEGVIHAHTHTFTPSFDPCWRCTCVRGEVRCSSPECPELPCMHQVTDPGSCCPRCREFSLSGCVYGGEEHSEGSSWFADSTPCMSCQCVDGVTTCSEVHCLSPCINFLSVPGDYHQTEFICICIICVSDSMVSCLYQGTTYRSDEQWEVDECTSCTCVSGDVHCRSERCPPLTCASVIAPGLCCPRCIPRPATCITFGDPHYRTFDGRMFHFQGTCTYVLAKDCEAGDFSIHVTNDDRGRKGVSWTKEVTVFLGDTVNGDVVTLPFLMEIVPGSYKGHTCGLCGNFNNYHHDDLQMPGDQTDDSCHSGEDVDPCRGAGFQAKKGANTRCKVLKSAAFKPCHHVVPPEPWYGACVYDLCACGANTDECLCDTLEAYASQCRQGYPVPVLSTHPCRGFVFDECGPPCPVTCFNLDVPLGVIESHCFKPCVPGCQCPAGLILHNNYCIQPEKCPKIIHGSHL</sequence>
<evidence type="ECO:0000313" key="9">
    <source>
        <dbReference type="Proteomes" id="UP000001038"/>
    </source>
</evidence>
<feature type="domain" description="VWFD" evidence="7">
    <location>
        <begin position="321"/>
        <end position="393"/>
    </location>
</feature>
<feature type="domain" description="VWFC" evidence="6">
    <location>
        <begin position="126"/>
        <end position="185"/>
    </location>
</feature>
<dbReference type="SUPFAM" id="SSF57567">
    <property type="entry name" value="Serine protease inhibitors"/>
    <property type="match status" value="1"/>
</dbReference>
<dbReference type="Pfam" id="PF01826">
    <property type="entry name" value="TIL"/>
    <property type="match status" value="1"/>
</dbReference>
<proteinExistence type="predicted"/>
<dbReference type="GO" id="GO:0005576">
    <property type="term" value="C:extracellular region"/>
    <property type="evidence" value="ECO:0000318"/>
    <property type="project" value="GO_Central"/>
</dbReference>
<dbReference type="Proteomes" id="UP000001038">
    <property type="component" value="Chromosome 6"/>
</dbReference>
<keyword evidence="5" id="KW-1015">Disulfide bond</keyword>
<dbReference type="HOGENOM" id="CLU_000367_1_0_1"/>
<keyword evidence="9" id="KW-1185">Reference proteome</keyword>
<dbReference type="InterPro" id="IPR014853">
    <property type="entry name" value="VWF/SSPO/ZAN-like_Cys-rich_dom"/>
</dbReference>
<dbReference type="PANTHER" id="PTHR46698">
    <property type="entry name" value="CROSSVEINLESS 2"/>
    <property type="match status" value="1"/>
</dbReference>
<dbReference type="InterPro" id="IPR001846">
    <property type="entry name" value="VWF_type-D"/>
</dbReference>
<dbReference type="AlphaFoldDB" id="H2LZU3"/>
<evidence type="ECO:0000259" key="6">
    <source>
        <dbReference type="PROSITE" id="PS50184"/>
    </source>
</evidence>
<dbReference type="SUPFAM" id="SSF57603">
    <property type="entry name" value="FnI-like domain"/>
    <property type="match status" value="5"/>
</dbReference>
<dbReference type="Pfam" id="PF00093">
    <property type="entry name" value="VWC"/>
    <property type="match status" value="2"/>
</dbReference>
<evidence type="ECO:0000256" key="3">
    <source>
        <dbReference type="ARBA" id="ARBA00022729"/>
    </source>
</evidence>
<dbReference type="Ensembl" id="ENSORLT00000011667.2">
    <property type="protein sequence ID" value="ENSORLP00000011666.2"/>
    <property type="gene ID" value="ENSORLG00000009301.2"/>
</dbReference>
<dbReference type="GeneTree" id="ENSGT00940000160243"/>
<dbReference type="SMART" id="SM00216">
    <property type="entry name" value="VWD"/>
    <property type="match status" value="1"/>
</dbReference>
<dbReference type="InterPro" id="IPR001007">
    <property type="entry name" value="VWF_dom"/>
</dbReference>
<reference evidence="8 9" key="1">
    <citation type="journal article" date="2007" name="Nature">
        <title>The medaka draft genome and insights into vertebrate genome evolution.</title>
        <authorList>
            <person name="Kasahara M."/>
            <person name="Naruse K."/>
            <person name="Sasaki S."/>
            <person name="Nakatani Y."/>
            <person name="Qu W."/>
            <person name="Ahsan B."/>
            <person name="Yamada T."/>
            <person name="Nagayasu Y."/>
            <person name="Doi K."/>
            <person name="Kasai Y."/>
            <person name="Jindo T."/>
            <person name="Kobayashi D."/>
            <person name="Shimada A."/>
            <person name="Toyoda A."/>
            <person name="Kuroki Y."/>
            <person name="Fujiyama A."/>
            <person name="Sasaki T."/>
            <person name="Shimizu A."/>
            <person name="Asakawa S."/>
            <person name="Shimizu N."/>
            <person name="Hashimoto S."/>
            <person name="Yang J."/>
            <person name="Lee Y."/>
            <person name="Matsushima K."/>
            <person name="Sugano S."/>
            <person name="Sakaizumi M."/>
            <person name="Narita T."/>
            <person name="Ohishi K."/>
            <person name="Haga S."/>
            <person name="Ohta F."/>
            <person name="Nomoto H."/>
            <person name="Nogata K."/>
            <person name="Morishita T."/>
            <person name="Endo T."/>
            <person name="Shin-I T."/>
            <person name="Takeda H."/>
            <person name="Morishita S."/>
            <person name="Kohara Y."/>
        </authorList>
    </citation>
    <scope>NUCLEOTIDE SEQUENCE [LARGE SCALE GENOMIC DNA]</scope>
    <source>
        <strain evidence="8 9">Hd-rR</strain>
    </source>
</reference>
<dbReference type="Gene3D" id="6.20.200.20">
    <property type="match status" value="4"/>
</dbReference>